<dbReference type="Pfam" id="PF04397">
    <property type="entry name" value="LytTR"/>
    <property type="match status" value="1"/>
</dbReference>
<dbReference type="CDD" id="cd00156">
    <property type="entry name" value="REC"/>
    <property type="match status" value="1"/>
</dbReference>
<evidence type="ECO:0000256" key="3">
    <source>
        <dbReference type="PROSITE-ProRule" id="PRU00169"/>
    </source>
</evidence>
<dbReference type="SUPFAM" id="SSF52172">
    <property type="entry name" value="CheY-like"/>
    <property type="match status" value="1"/>
</dbReference>
<evidence type="ECO:0000313" key="6">
    <source>
        <dbReference type="Proteomes" id="UP001198495"/>
    </source>
</evidence>
<evidence type="ECO:0000256" key="1">
    <source>
        <dbReference type="ARBA" id="ARBA00018672"/>
    </source>
</evidence>
<dbReference type="GO" id="GO:0003677">
    <property type="term" value="F:DNA binding"/>
    <property type="evidence" value="ECO:0007669"/>
    <property type="project" value="UniProtKB-KW"/>
</dbReference>
<name>A0ABS8FSV2_9FIRM</name>
<comment type="caution">
    <text evidence="5">The sequence shown here is derived from an EMBL/GenBank/DDBJ whole genome shotgun (WGS) entry which is preliminary data.</text>
</comment>
<organism evidence="5 6">
    <name type="scientific">Coprococcus hominis</name>
    <name type="common">ex Arizal et al. 2022</name>
    <dbReference type="NCBI Taxonomy" id="2881262"/>
    <lineage>
        <taxon>Bacteria</taxon>
        <taxon>Bacillati</taxon>
        <taxon>Bacillota</taxon>
        <taxon>Clostridia</taxon>
        <taxon>Lachnospirales</taxon>
        <taxon>Lachnospiraceae</taxon>
        <taxon>Coprococcus</taxon>
    </lineage>
</organism>
<feature type="modified residue" description="4-aspartylphosphate" evidence="3">
    <location>
        <position position="56"/>
    </location>
</feature>
<dbReference type="PROSITE" id="PS50110">
    <property type="entry name" value="RESPONSE_REGULATORY"/>
    <property type="match status" value="1"/>
</dbReference>
<keyword evidence="3" id="KW-0597">Phosphoprotein</keyword>
<dbReference type="InterPro" id="IPR001789">
    <property type="entry name" value="Sig_transdc_resp-reg_receiver"/>
</dbReference>
<proteinExistence type="predicted"/>
<accession>A0ABS8FSV2</accession>
<dbReference type="InterPro" id="IPR007492">
    <property type="entry name" value="LytTR_DNA-bd_dom"/>
</dbReference>
<dbReference type="EMBL" id="JAJEQT010000013">
    <property type="protein sequence ID" value="MCC2219949.1"/>
    <property type="molecule type" value="Genomic_DNA"/>
</dbReference>
<dbReference type="SMART" id="SM00448">
    <property type="entry name" value="REC"/>
    <property type="match status" value="1"/>
</dbReference>
<keyword evidence="5" id="KW-0238">DNA-binding</keyword>
<feature type="domain" description="Response regulatory" evidence="4">
    <location>
        <begin position="2"/>
        <end position="119"/>
    </location>
</feature>
<dbReference type="Gene3D" id="3.40.50.2300">
    <property type="match status" value="1"/>
</dbReference>
<keyword evidence="6" id="KW-1185">Reference proteome</keyword>
<dbReference type="Proteomes" id="UP001198495">
    <property type="component" value="Unassembled WGS sequence"/>
</dbReference>
<dbReference type="InterPro" id="IPR046947">
    <property type="entry name" value="LytR-like"/>
</dbReference>
<comment type="function">
    <text evidence="2">May play the central regulatory role in sporulation. It may be an element of the effector pathway responsible for the activation of sporulation genes in response to nutritional stress. Spo0A may act in concert with spo0H (a sigma factor) to control the expression of some genes that are critical to the sporulation process.</text>
</comment>
<evidence type="ECO:0000313" key="5">
    <source>
        <dbReference type="EMBL" id="MCC2219949.1"/>
    </source>
</evidence>
<evidence type="ECO:0000256" key="2">
    <source>
        <dbReference type="ARBA" id="ARBA00024867"/>
    </source>
</evidence>
<evidence type="ECO:0000259" key="4">
    <source>
        <dbReference type="PROSITE" id="PS50110"/>
    </source>
</evidence>
<gene>
    <name evidence="5" type="ORF">LKD28_13125</name>
</gene>
<dbReference type="RefSeq" id="WP_118671168.1">
    <property type="nucleotide sequence ID" value="NZ_JAJEQT010000013.1"/>
</dbReference>
<dbReference type="PANTHER" id="PTHR37299:SF1">
    <property type="entry name" value="STAGE 0 SPORULATION PROTEIN A HOMOLOG"/>
    <property type="match status" value="1"/>
</dbReference>
<reference evidence="5 6" key="1">
    <citation type="submission" date="2021-10" db="EMBL/GenBank/DDBJ databases">
        <title>Anaerobic single-cell dispensing facilitates the cultivation of human gut bacteria.</title>
        <authorList>
            <person name="Afrizal A."/>
        </authorList>
    </citation>
    <scope>NUCLEOTIDE SEQUENCE [LARGE SCALE GENOMIC DNA]</scope>
    <source>
        <strain evidence="5 6">CLA-AA-H212</strain>
    </source>
</reference>
<dbReference type="InterPro" id="IPR011006">
    <property type="entry name" value="CheY-like_superfamily"/>
</dbReference>
<dbReference type="SMART" id="SM00850">
    <property type="entry name" value="LytTR"/>
    <property type="match status" value="1"/>
</dbReference>
<dbReference type="Gene3D" id="2.40.50.1020">
    <property type="entry name" value="LytTr DNA-binding domain"/>
    <property type="match status" value="1"/>
</dbReference>
<dbReference type="Pfam" id="PF00072">
    <property type="entry name" value="Response_reg"/>
    <property type="match status" value="1"/>
</dbReference>
<sequence length="238" mass="27789">MQVIVCDDDIENLNEMIQVCYDVLAKGTEVRGFSDASMLAEALQAGMVQPALLLLDIEMPALTGLELREQMASKLRMTDIIYVTSHEEMMEAAFGRNVIAFVRKVGNWDRLSEVLHNFQQEHQCMVDVTWKKKVWQIDVSQILYIQSADNYSRVVFYLQGELVQALQSYTMKEWERILPEQGFCRISRFVIVNYAYVEDIQKTSLIMEDSMRFNIPNGKVRRLRQEYIAYAREHERVL</sequence>
<protein>
    <recommendedName>
        <fullName evidence="1">Stage 0 sporulation protein A homolog</fullName>
    </recommendedName>
</protein>
<dbReference type="PANTHER" id="PTHR37299">
    <property type="entry name" value="TRANSCRIPTIONAL REGULATOR-RELATED"/>
    <property type="match status" value="1"/>
</dbReference>